<feature type="compositionally biased region" description="Low complexity" evidence="1">
    <location>
        <begin position="44"/>
        <end position="59"/>
    </location>
</feature>
<dbReference type="InterPro" id="IPR016047">
    <property type="entry name" value="M23ase_b-sheet_dom"/>
</dbReference>
<evidence type="ECO:0000259" key="2">
    <source>
        <dbReference type="Pfam" id="PF01551"/>
    </source>
</evidence>
<organism evidence="3 4">
    <name type="scientific">Actinomadura latina</name>
    <dbReference type="NCBI Taxonomy" id="163603"/>
    <lineage>
        <taxon>Bacteria</taxon>
        <taxon>Bacillati</taxon>
        <taxon>Actinomycetota</taxon>
        <taxon>Actinomycetes</taxon>
        <taxon>Streptosporangiales</taxon>
        <taxon>Thermomonosporaceae</taxon>
        <taxon>Actinomadura</taxon>
    </lineage>
</organism>
<feature type="domain" description="M23ase beta-sheet core" evidence="2">
    <location>
        <begin position="225"/>
        <end position="294"/>
    </location>
</feature>
<dbReference type="AlphaFoldDB" id="A0A846YQG4"/>
<evidence type="ECO:0000256" key="1">
    <source>
        <dbReference type="SAM" id="MobiDB-lite"/>
    </source>
</evidence>
<feature type="region of interest" description="Disordered" evidence="1">
    <location>
        <begin position="44"/>
        <end position="76"/>
    </location>
</feature>
<dbReference type="SUPFAM" id="SSF51261">
    <property type="entry name" value="Duplicated hybrid motif"/>
    <property type="match status" value="1"/>
</dbReference>
<dbReference type="Pfam" id="PF01551">
    <property type="entry name" value="Peptidase_M23"/>
    <property type="match status" value="1"/>
</dbReference>
<accession>A0A846YQG4</accession>
<dbReference type="EMBL" id="JAAXPI010000001">
    <property type="protein sequence ID" value="NKZ02381.1"/>
    <property type="molecule type" value="Genomic_DNA"/>
</dbReference>
<sequence length="380" mass="38424">MSSHQPGGRSILPLANRITWLGGAGASAVLLILSAVVAQTVAPAGSGPARASAPASGRTRPAHGSHPPGPARTAAKVTPLVRTVRAVVLRQRAPLARRDFGGRAPAAPRVLLSRSDPARGWAFGSSVLTPPEGVDAPPDASLFIARRTKSGWHVAVTGTGSFTVYALQAPDSVVPKAERSLLAAYGKPAALKDTGLSLPWGAGKSWTMRPTGSAELVAFTGGDGRVLAAGPGRLYRLCSREPGHGMLLLIHPGGLASTYSQMSALAKVKDGAVVQRGAYLGTAGNEESCTGAHVDGAAAVVFGLLSGGRPVPLHYLRIGGWTLDVPASGPIRAERPGARLQAGDPLPNLGAVPGAVSDASPSPSARHNPTAPAPSAASVS</sequence>
<keyword evidence="4" id="KW-1185">Reference proteome</keyword>
<dbReference type="Gene3D" id="2.70.70.10">
    <property type="entry name" value="Glucose Permease (Domain IIA)"/>
    <property type="match status" value="1"/>
</dbReference>
<dbReference type="Proteomes" id="UP000579250">
    <property type="component" value="Unassembled WGS sequence"/>
</dbReference>
<reference evidence="3 4" key="1">
    <citation type="submission" date="2020-04" db="EMBL/GenBank/DDBJ databases">
        <title>MicrobeNet Type strains.</title>
        <authorList>
            <person name="Nicholson A.C."/>
        </authorList>
    </citation>
    <scope>NUCLEOTIDE SEQUENCE [LARGE SCALE GENOMIC DNA]</scope>
    <source>
        <strain evidence="3 4">ATCC BAA-277</strain>
    </source>
</reference>
<dbReference type="RefSeq" id="WP_067634179.1">
    <property type="nucleotide sequence ID" value="NZ_JAAXPI010000001.1"/>
</dbReference>
<dbReference type="InterPro" id="IPR011055">
    <property type="entry name" value="Dup_hybrid_motif"/>
</dbReference>
<feature type="region of interest" description="Disordered" evidence="1">
    <location>
        <begin position="335"/>
        <end position="380"/>
    </location>
</feature>
<protein>
    <submittedName>
        <fullName evidence="3">M23 family metallopeptidase</fullName>
    </submittedName>
</protein>
<evidence type="ECO:0000313" key="3">
    <source>
        <dbReference type="EMBL" id="NKZ02381.1"/>
    </source>
</evidence>
<comment type="caution">
    <text evidence="3">The sequence shown here is derived from an EMBL/GenBank/DDBJ whole genome shotgun (WGS) entry which is preliminary data.</text>
</comment>
<gene>
    <name evidence="3" type="ORF">HGB48_01190</name>
</gene>
<name>A0A846YQG4_9ACTN</name>
<evidence type="ECO:0000313" key="4">
    <source>
        <dbReference type="Proteomes" id="UP000579250"/>
    </source>
</evidence>
<proteinExistence type="predicted"/>